<dbReference type="Proteomes" id="UP000784793">
    <property type="component" value="Unassembled WGS sequence"/>
</dbReference>
<evidence type="ECO:0000313" key="1">
    <source>
        <dbReference type="EMBL" id="HJF10759.1"/>
    </source>
</evidence>
<comment type="caution">
    <text evidence="1">The sequence shown here is derived from an EMBL/GenBank/DDBJ whole genome shotgun (WGS) entry which is preliminary data.</text>
</comment>
<evidence type="ECO:0000313" key="2">
    <source>
        <dbReference type="Proteomes" id="UP000784793"/>
    </source>
</evidence>
<gene>
    <name evidence="1" type="ORF">K8V23_08280</name>
</gene>
<proteinExistence type="predicted"/>
<sequence>MKRRKGQWNHVMSLIRRVENKYGSIRDTPETDPTWKEIAKLCTIGSNPHGLKVSAKKQAAVLQKVKQGYTKTYIRGNCHICEANIDRIVVAAGVQFIQPFSYVLYKEGKGTYFLRSKLRDIPLIFDQRLSNMPAINKYIKENHWNLRCKRTIWKNIPIGSYYISQDHERFIHKKDDNYLSN</sequence>
<protein>
    <submittedName>
        <fullName evidence="1">Uncharacterized protein</fullName>
    </submittedName>
</protein>
<dbReference type="AlphaFoldDB" id="A0A921FJU0"/>
<reference evidence="1" key="1">
    <citation type="journal article" date="2021" name="PeerJ">
        <title>Extensive microbial diversity within the chicken gut microbiome revealed by metagenomics and culture.</title>
        <authorList>
            <person name="Gilroy R."/>
            <person name="Ravi A."/>
            <person name="Getino M."/>
            <person name="Pursley I."/>
            <person name="Horton D.L."/>
            <person name="Alikhan N.F."/>
            <person name="Baker D."/>
            <person name="Gharbi K."/>
            <person name="Hall N."/>
            <person name="Watson M."/>
            <person name="Adriaenssens E.M."/>
            <person name="Foster-Nyarko E."/>
            <person name="Jarju S."/>
            <person name="Secka A."/>
            <person name="Antonio M."/>
            <person name="Oren A."/>
            <person name="Chaudhuri R.R."/>
            <person name="La Ragione R."/>
            <person name="Hildebrand F."/>
            <person name="Pallen M.J."/>
        </authorList>
    </citation>
    <scope>NUCLEOTIDE SEQUENCE</scope>
    <source>
        <strain evidence="1">CHK194-22301</strain>
    </source>
</reference>
<accession>A0A921FJU0</accession>
<organism evidence="1 2">
    <name type="scientific">Lactobacillus crispatus</name>
    <dbReference type="NCBI Taxonomy" id="47770"/>
    <lineage>
        <taxon>Bacteria</taxon>
        <taxon>Bacillati</taxon>
        <taxon>Bacillota</taxon>
        <taxon>Bacilli</taxon>
        <taxon>Lactobacillales</taxon>
        <taxon>Lactobacillaceae</taxon>
        <taxon>Lactobacillus</taxon>
    </lineage>
</organism>
<name>A0A921FJU0_9LACO</name>
<reference evidence="1" key="2">
    <citation type="submission" date="2021-09" db="EMBL/GenBank/DDBJ databases">
        <authorList>
            <person name="Gilroy R."/>
        </authorList>
    </citation>
    <scope>NUCLEOTIDE SEQUENCE</scope>
    <source>
        <strain evidence="1">CHK194-22301</strain>
    </source>
</reference>
<dbReference type="EMBL" id="DYXB01000131">
    <property type="protein sequence ID" value="HJF10759.1"/>
    <property type="molecule type" value="Genomic_DNA"/>
</dbReference>